<evidence type="ECO:0000313" key="2">
    <source>
        <dbReference type="EMBL" id="GGA19643.1"/>
    </source>
</evidence>
<dbReference type="AlphaFoldDB" id="A0A916R0Z1"/>
<reference evidence="2" key="1">
    <citation type="journal article" date="2014" name="Int. J. Syst. Evol. Microbiol.">
        <title>Complete genome sequence of Corynebacterium casei LMG S-19264T (=DSM 44701T), isolated from a smear-ripened cheese.</title>
        <authorList>
            <consortium name="US DOE Joint Genome Institute (JGI-PGF)"/>
            <person name="Walter F."/>
            <person name="Albersmeier A."/>
            <person name="Kalinowski J."/>
            <person name="Ruckert C."/>
        </authorList>
    </citation>
    <scope>NUCLEOTIDE SEQUENCE</scope>
    <source>
        <strain evidence="2">CGMCC 1.15880</strain>
    </source>
</reference>
<dbReference type="InterPro" id="IPR005490">
    <property type="entry name" value="LD_TPept_cat_dom"/>
</dbReference>
<dbReference type="GO" id="GO:0016740">
    <property type="term" value="F:transferase activity"/>
    <property type="evidence" value="ECO:0007669"/>
    <property type="project" value="InterPro"/>
</dbReference>
<organism evidence="2 3">
    <name type="scientific">Neptunicoccus cionae</name>
    <dbReference type="NCBI Taxonomy" id="2035344"/>
    <lineage>
        <taxon>Bacteria</taxon>
        <taxon>Pseudomonadati</taxon>
        <taxon>Pseudomonadota</taxon>
        <taxon>Alphaproteobacteria</taxon>
        <taxon>Rhodobacterales</taxon>
        <taxon>Paracoccaceae</taxon>
        <taxon>Neptunicoccus</taxon>
    </lineage>
</organism>
<dbReference type="PANTHER" id="PTHR38589:SF1">
    <property type="entry name" value="BLR0621 PROTEIN"/>
    <property type="match status" value="1"/>
</dbReference>
<keyword evidence="3" id="KW-1185">Reference proteome</keyword>
<dbReference type="Pfam" id="PF03734">
    <property type="entry name" value="YkuD"/>
    <property type="match status" value="1"/>
</dbReference>
<evidence type="ECO:0000313" key="3">
    <source>
        <dbReference type="Proteomes" id="UP000628017"/>
    </source>
</evidence>
<comment type="caution">
    <text evidence="2">The sequence shown here is derived from an EMBL/GenBank/DDBJ whole genome shotgun (WGS) entry which is preliminary data.</text>
</comment>
<protein>
    <recommendedName>
        <fullName evidence="1">L,D-TPase catalytic domain-containing protein</fullName>
    </recommendedName>
</protein>
<evidence type="ECO:0000259" key="1">
    <source>
        <dbReference type="Pfam" id="PF03734"/>
    </source>
</evidence>
<gene>
    <name evidence="2" type="ORF">GCM10011498_20670</name>
</gene>
<dbReference type="EMBL" id="BMKA01000002">
    <property type="protein sequence ID" value="GGA19643.1"/>
    <property type="molecule type" value="Genomic_DNA"/>
</dbReference>
<feature type="domain" description="L,D-TPase catalytic" evidence="1">
    <location>
        <begin position="20"/>
        <end position="157"/>
    </location>
</feature>
<proteinExistence type="predicted"/>
<sequence>MRAGFDDLIVTKWGARFQGRRYCCAIGRGGIGVKQGEGDGITPLGTYQLGGVGYRSDRVSFDAPALDCWPIHLADIWSDDPKDPDYNQKVQARNYRFSHERLRRADPLYDIFAIVDYNWPEAESGAGSAIFLHKWRKPRHPTEGCIAFDEIDLVEILSGWTDSSRLIIR</sequence>
<dbReference type="PANTHER" id="PTHR38589">
    <property type="entry name" value="BLR0621 PROTEIN"/>
    <property type="match status" value="1"/>
</dbReference>
<reference evidence="2" key="2">
    <citation type="submission" date="2020-09" db="EMBL/GenBank/DDBJ databases">
        <authorList>
            <person name="Sun Q."/>
            <person name="Zhou Y."/>
        </authorList>
    </citation>
    <scope>NUCLEOTIDE SEQUENCE</scope>
    <source>
        <strain evidence="2">CGMCC 1.15880</strain>
    </source>
</reference>
<dbReference type="RefSeq" id="WP_188674304.1">
    <property type="nucleotide sequence ID" value="NZ_BMKA01000002.1"/>
</dbReference>
<name>A0A916R0Z1_9RHOB</name>
<dbReference type="Proteomes" id="UP000628017">
    <property type="component" value="Unassembled WGS sequence"/>
</dbReference>
<accession>A0A916R0Z1</accession>